<keyword evidence="1" id="KW-1133">Transmembrane helix</keyword>
<feature type="transmembrane region" description="Helical" evidence="1">
    <location>
        <begin position="6"/>
        <end position="28"/>
    </location>
</feature>
<protein>
    <recommendedName>
        <fullName evidence="4">CvpA family protein</fullName>
    </recommendedName>
</protein>
<keyword evidence="1" id="KW-0812">Transmembrane</keyword>
<accession>A0A850DQS9</accession>
<evidence type="ECO:0008006" key="4">
    <source>
        <dbReference type="Google" id="ProtNLM"/>
    </source>
</evidence>
<feature type="transmembrane region" description="Helical" evidence="1">
    <location>
        <begin position="40"/>
        <end position="63"/>
    </location>
</feature>
<dbReference type="AlphaFoldDB" id="A0A850DQS9"/>
<comment type="caution">
    <text evidence="2">The sequence shown here is derived from an EMBL/GenBank/DDBJ whole genome shotgun (WGS) entry which is preliminary data.</text>
</comment>
<organism evidence="2 3">
    <name type="scientific">Curtobacterium citreum</name>
    <dbReference type="NCBI Taxonomy" id="2036"/>
    <lineage>
        <taxon>Bacteria</taxon>
        <taxon>Bacillati</taxon>
        <taxon>Actinomycetota</taxon>
        <taxon>Actinomycetes</taxon>
        <taxon>Micrococcales</taxon>
        <taxon>Microbacteriaceae</taxon>
        <taxon>Curtobacterium</taxon>
    </lineage>
</organism>
<dbReference type="EMBL" id="JABMCG010000062">
    <property type="protein sequence ID" value="NUU26865.1"/>
    <property type="molecule type" value="Genomic_DNA"/>
</dbReference>
<dbReference type="Proteomes" id="UP000539146">
    <property type="component" value="Unassembled WGS sequence"/>
</dbReference>
<evidence type="ECO:0000256" key="1">
    <source>
        <dbReference type="SAM" id="Phobius"/>
    </source>
</evidence>
<keyword evidence="1" id="KW-0472">Membrane</keyword>
<gene>
    <name evidence="2" type="ORF">HP467_01885</name>
</gene>
<evidence type="ECO:0000313" key="3">
    <source>
        <dbReference type="Proteomes" id="UP000539146"/>
    </source>
</evidence>
<sequence length="74" mass="8416">MEFSDLILKILGNLVVLILVIRLVFAWLRRGYGEFVSEILVAVVIFGFVNFPDTAVSILSWIWSHTIAEWFSGS</sequence>
<proteinExistence type="predicted"/>
<reference evidence="2 3" key="1">
    <citation type="submission" date="2020-05" db="EMBL/GenBank/DDBJ databases">
        <title>Genome Sequencing of Type Strains.</title>
        <authorList>
            <person name="Lemaire J.F."/>
            <person name="Inderbitzin P."/>
            <person name="Gregorio O.A."/>
            <person name="Collins S.B."/>
            <person name="Wespe N."/>
            <person name="Knight-Connoni V."/>
        </authorList>
    </citation>
    <scope>NUCLEOTIDE SEQUENCE [LARGE SCALE GENOMIC DNA]</scope>
    <source>
        <strain evidence="2 3">DSM 20512</strain>
    </source>
</reference>
<name>A0A850DQS9_9MICO</name>
<evidence type="ECO:0000313" key="2">
    <source>
        <dbReference type="EMBL" id="NUU26865.1"/>
    </source>
</evidence>
<dbReference type="RefSeq" id="WP_175325031.1">
    <property type="nucleotide sequence ID" value="NZ_JABMCG010000062.1"/>
</dbReference>